<name>A0A8T0UGS2_PANVG</name>
<accession>A0A8T0UGS2</accession>
<feature type="signal peptide" evidence="1">
    <location>
        <begin position="1"/>
        <end position="22"/>
    </location>
</feature>
<organism evidence="2 3">
    <name type="scientific">Panicum virgatum</name>
    <name type="common">Blackwell switchgrass</name>
    <dbReference type="NCBI Taxonomy" id="38727"/>
    <lineage>
        <taxon>Eukaryota</taxon>
        <taxon>Viridiplantae</taxon>
        <taxon>Streptophyta</taxon>
        <taxon>Embryophyta</taxon>
        <taxon>Tracheophyta</taxon>
        <taxon>Spermatophyta</taxon>
        <taxon>Magnoliopsida</taxon>
        <taxon>Liliopsida</taxon>
        <taxon>Poales</taxon>
        <taxon>Poaceae</taxon>
        <taxon>PACMAD clade</taxon>
        <taxon>Panicoideae</taxon>
        <taxon>Panicodae</taxon>
        <taxon>Paniceae</taxon>
        <taxon>Panicinae</taxon>
        <taxon>Panicum</taxon>
        <taxon>Panicum sect. Hiantes</taxon>
    </lineage>
</organism>
<comment type="caution">
    <text evidence="2">The sequence shown here is derived from an EMBL/GenBank/DDBJ whole genome shotgun (WGS) entry which is preliminary data.</text>
</comment>
<reference evidence="2 3" key="1">
    <citation type="submission" date="2020-05" db="EMBL/GenBank/DDBJ databases">
        <title>WGS assembly of Panicum virgatum.</title>
        <authorList>
            <person name="Lovell J.T."/>
            <person name="Jenkins J."/>
            <person name="Shu S."/>
            <person name="Juenger T.E."/>
            <person name="Schmutz J."/>
        </authorList>
    </citation>
    <scope>NUCLEOTIDE SEQUENCE [LARGE SCALE GENOMIC DNA]</scope>
    <source>
        <strain evidence="3">cv. AP13</strain>
    </source>
</reference>
<evidence type="ECO:0000313" key="3">
    <source>
        <dbReference type="Proteomes" id="UP000823388"/>
    </source>
</evidence>
<dbReference type="EMBL" id="CM029042">
    <property type="protein sequence ID" value="KAG2621258.1"/>
    <property type="molecule type" value="Genomic_DNA"/>
</dbReference>
<keyword evidence="1" id="KW-0732">Signal</keyword>
<evidence type="ECO:0000313" key="2">
    <source>
        <dbReference type="EMBL" id="KAG2621258.1"/>
    </source>
</evidence>
<evidence type="ECO:0000256" key="1">
    <source>
        <dbReference type="SAM" id="SignalP"/>
    </source>
</evidence>
<feature type="chain" id="PRO_5035870930" evidence="1">
    <location>
        <begin position="23"/>
        <end position="74"/>
    </location>
</feature>
<gene>
    <name evidence="2" type="ORF">PVAP13_3NG253563</name>
</gene>
<protein>
    <submittedName>
        <fullName evidence="2">Uncharacterized protein</fullName>
    </submittedName>
</protein>
<dbReference type="AlphaFoldDB" id="A0A8T0UGS2"/>
<proteinExistence type="predicted"/>
<sequence>MGKPSKPNISFLPLLGLTLTLALLLCRDEILVNPLKGCGTAGGVQAPPSTHLAPGATQVQSGECDAASMASTYA</sequence>
<dbReference type="Proteomes" id="UP000823388">
    <property type="component" value="Chromosome 3N"/>
</dbReference>
<keyword evidence="3" id="KW-1185">Reference proteome</keyword>